<dbReference type="GO" id="GO:0005634">
    <property type="term" value="C:nucleus"/>
    <property type="evidence" value="ECO:0007669"/>
    <property type="project" value="TreeGrafter"/>
</dbReference>
<feature type="domain" description="Ubiquitin-like protease family profile" evidence="11">
    <location>
        <begin position="180"/>
        <end position="472"/>
    </location>
</feature>
<keyword evidence="3" id="KW-0479">Metal-binding</keyword>
<dbReference type="OrthoDB" id="8188607at2759"/>
<keyword evidence="13" id="KW-1185">Reference proteome</keyword>
<evidence type="ECO:0000259" key="11">
    <source>
        <dbReference type="PROSITE" id="PS50600"/>
    </source>
</evidence>
<dbReference type="InterPro" id="IPR038765">
    <property type="entry name" value="Papain-like_cys_pep_sf"/>
</dbReference>
<dbReference type="InterPro" id="IPR001841">
    <property type="entry name" value="Znf_RING"/>
</dbReference>
<evidence type="ECO:0008006" key="14">
    <source>
        <dbReference type="Google" id="ProtNLM"/>
    </source>
</evidence>
<dbReference type="Pfam" id="PF13639">
    <property type="entry name" value="zf-RING_2"/>
    <property type="match status" value="1"/>
</dbReference>
<evidence type="ECO:0000256" key="5">
    <source>
        <dbReference type="ARBA" id="ARBA00022801"/>
    </source>
</evidence>
<evidence type="ECO:0000256" key="1">
    <source>
        <dbReference type="ARBA" id="ARBA00005234"/>
    </source>
</evidence>
<comment type="caution">
    <text evidence="12">The sequence shown here is derived from an EMBL/GenBank/DDBJ whole genome shotgun (WGS) entry which is preliminary data.</text>
</comment>
<evidence type="ECO:0000256" key="2">
    <source>
        <dbReference type="ARBA" id="ARBA00022670"/>
    </source>
</evidence>
<dbReference type="SUPFAM" id="SSF54001">
    <property type="entry name" value="Cysteine proteinases"/>
    <property type="match status" value="1"/>
</dbReference>
<evidence type="ECO:0000256" key="4">
    <source>
        <dbReference type="ARBA" id="ARBA00022771"/>
    </source>
</evidence>
<keyword evidence="4 8" id="KW-0863">Zinc-finger</keyword>
<dbReference type="PANTHER" id="PTHR12606:SF141">
    <property type="entry name" value="GH15225P-RELATED"/>
    <property type="match status" value="1"/>
</dbReference>
<dbReference type="Gene3D" id="3.40.395.10">
    <property type="entry name" value="Adenoviral Proteinase, Chain A"/>
    <property type="match status" value="1"/>
</dbReference>
<dbReference type="GO" id="GO:0016926">
    <property type="term" value="P:protein desumoylation"/>
    <property type="evidence" value="ECO:0007669"/>
    <property type="project" value="TreeGrafter"/>
</dbReference>
<feature type="domain" description="RING-type" evidence="10">
    <location>
        <begin position="443"/>
        <end position="484"/>
    </location>
</feature>
<feature type="compositionally biased region" description="Polar residues" evidence="9">
    <location>
        <begin position="414"/>
        <end position="428"/>
    </location>
</feature>
<dbReference type="GO" id="GO:0016929">
    <property type="term" value="F:deSUMOylase activity"/>
    <property type="evidence" value="ECO:0007669"/>
    <property type="project" value="TreeGrafter"/>
</dbReference>
<keyword evidence="6" id="KW-0788">Thiol protease</keyword>
<dbReference type="EMBL" id="WIXP02000014">
    <property type="protein sequence ID" value="KAF6199610.1"/>
    <property type="molecule type" value="Genomic_DNA"/>
</dbReference>
<comment type="similarity">
    <text evidence="1">Belongs to the peptidase C48 family.</text>
</comment>
<name>A0A8S9WRQ1_APOLU</name>
<dbReference type="PANTHER" id="PTHR12606">
    <property type="entry name" value="SENTRIN/SUMO-SPECIFIC PROTEASE"/>
    <property type="match status" value="1"/>
</dbReference>
<evidence type="ECO:0000256" key="9">
    <source>
        <dbReference type="SAM" id="MobiDB-lite"/>
    </source>
</evidence>
<dbReference type="GO" id="GO:0008270">
    <property type="term" value="F:zinc ion binding"/>
    <property type="evidence" value="ECO:0007669"/>
    <property type="project" value="UniProtKB-KW"/>
</dbReference>
<dbReference type="SMART" id="SM00184">
    <property type="entry name" value="RING"/>
    <property type="match status" value="1"/>
</dbReference>
<evidence type="ECO:0000256" key="6">
    <source>
        <dbReference type="ARBA" id="ARBA00022807"/>
    </source>
</evidence>
<dbReference type="InterPro" id="IPR017907">
    <property type="entry name" value="Znf_RING_CS"/>
</dbReference>
<feature type="compositionally biased region" description="Acidic residues" evidence="9">
    <location>
        <begin position="542"/>
        <end position="558"/>
    </location>
</feature>
<accession>A0A8S9WRQ1</accession>
<dbReference type="AlphaFoldDB" id="A0A8S9WRQ1"/>
<evidence type="ECO:0000313" key="13">
    <source>
        <dbReference type="Proteomes" id="UP000466442"/>
    </source>
</evidence>
<feature type="region of interest" description="Disordered" evidence="9">
    <location>
        <begin position="412"/>
        <end position="435"/>
    </location>
</feature>
<evidence type="ECO:0000313" key="12">
    <source>
        <dbReference type="EMBL" id="KAF6199610.1"/>
    </source>
</evidence>
<dbReference type="Pfam" id="PF02902">
    <property type="entry name" value="Peptidase_C48"/>
    <property type="match status" value="1"/>
</dbReference>
<dbReference type="PROSITE" id="PS50600">
    <property type="entry name" value="ULP_PROTEASE"/>
    <property type="match status" value="1"/>
</dbReference>
<dbReference type="PROSITE" id="PS00518">
    <property type="entry name" value="ZF_RING_1"/>
    <property type="match status" value="1"/>
</dbReference>
<evidence type="ECO:0000256" key="8">
    <source>
        <dbReference type="PROSITE-ProRule" id="PRU00175"/>
    </source>
</evidence>
<evidence type="ECO:0000256" key="7">
    <source>
        <dbReference type="ARBA" id="ARBA00022833"/>
    </source>
</evidence>
<feature type="region of interest" description="Disordered" evidence="9">
    <location>
        <begin position="527"/>
        <end position="558"/>
    </location>
</feature>
<gene>
    <name evidence="12" type="ORF">GE061_005908</name>
</gene>
<keyword evidence="7" id="KW-0862">Zinc</keyword>
<dbReference type="InterPro" id="IPR003653">
    <property type="entry name" value="Peptidase_C48_C"/>
</dbReference>
<dbReference type="InterPro" id="IPR013083">
    <property type="entry name" value="Znf_RING/FYVE/PHD"/>
</dbReference>
<dbReference type="Gene3D" id="3.30.40.10">
    <property type="entry name" value="Zinc/RING finger domain, C3HC4 (zinc finger)"/>
    <property type="match status" value="1"/>
</dbReference>
<dbReference type="GO" id="GO:0006508">
    <property type="term" value="P:proteolysis"/>
    <property type="evidence" value="ECO:0007669"/>
    <property type="project" value="UniProtKB-KW"/>
</dbReference>
<dbReference type="PROSITE" id="PS50089">
    <property type="entry name" value="ZF_RING_2"/>
    <property type="match status" value="1"/>
</dbReference>
<evidence type="ECO:0000256" key="3">
    <source>
        <dbReference type="ARBA" id="ARBA00022723"/>
    </source>
</evidence>
<dbReference type="SUPFAM" id="SSF57850">
    <property type="entry name" value="RING/U-box"/>
    <property type="match status" value="1"/>
</dbReference>
<reference evidence="12" key="1">
    <citation type="journal article" date="2021" name="Mol. Ecol. Resour.">
        <title>Apolygus lucorum genome provides insights into omnivorousness and mesophyll feeding.</title>
        <authorList>
            <person name="Liu Y."/>
            <person name="Liu H."/>
            <person name="Wang H."/>
            <person name="Huang T."/>
            <person name="Liu B."/>
            <person name="Yang B."/>
            <person name="Yin L."/>
            <person name="Li B."/>
            <person name="Zhang Y."/>
            <person name="Zhang S."/>
            <person name="Jiang F."/>
            <person name="Zhang X."/>
            <person name="Ren Y."/>
            <person name="Wang B."/>
            <person name="Wang S."/>
            <person name="Lu Y."/>
            <person name="Wu K."/>
            <person name="Fan W."/>
            <person name="Wang G."/>
        </authorList>
    </citation>
    <scope>NUCLEOTIDE SEQUENCE</scope>
    <source>
        <strain evidence="12">12Hb</strain>
    </source>
</reference>
<protein>
    <recommendedName>
        <fullName evidence="14">Ubiquitin-like protease family profile domain-containing protein</fullName>
    </recommendedName>
</protein>
<proteinExistence type="inferred from homology"/>
<keyword evidence="2" id="KW-0645">Protease</keyword>
<organism evidence="12 13">
    <name type="scientific">Apolygus lucorum</name>
    <name type="common">Small green plant bug</name>
    <name type="synonym">Lygocoris lucorum</name>
    <dbReference type="NCBI Taxonomy" id="248454"/>
    <lineage>
        <taxon>Eukaryota</taxon>
        <taxon>Metazoa</taxon>
        <taxon>Ecdysozoa</taxon>
        <taxon>Arthropoda</taxon>
        <taxon>Hexapoda</taxon>
        <taxon>Insecta</taxon>
        <taxon>Pterygota</taxon>
        <taxon>Neoptera</taxon>
        <taxon>Paraneoptera</taxon>
        <taxon>Hemiptera</taxon>
        <taxon>Heteroptera</taxon>
        <taxon>Panheteroptera</taxon>
        <taxon>Cimicomorpha</taxon>
        <taxon>Miridae</taxon>
        <taxon>Mirini</taxon>
        <taxon>Apolygus</taxon>
    </lineage>
</organism>
<dbReference type="Proteomes" id="UP000466442">
    <property type="component" value="Unassembled WGS sequence"/>
</dbReference>
<sequence length="558" mass="63511">MGFFERLYSVIRSFFNANDQDSDVIIGDKRGRPHFEDDVIVEVPPHKRLRADLSSIPVYPHLTSSKMSSNITASTETSEECLLETAISTLARETEKSPRRKVEIKENIAVFDLTDDDFTGTQHSNGAFATADSTNRGLRGVYEFNELPRTVRTQQLVIDLDGDFETTPENGLTRVNCSRRNLLGEDLLTLKNLNWLNDAVINFYLELIVERSKNKRYPQVYAFSTFFLSSLENGYDRVRRYTKNVDIFSKDMILVPIHQSCHWCMAKIDLKSKEIVYFDSMLGSNAPVLGMLMNYLVSEHRDKKKGDFDCRGWTSRHDVDIPTQRNGKKVAKQLEHGETLDLLWKLYNSVIIDHTLQNGTAVHNPLYRYLITWYSIRLILHPTVWYLGTSSVRFKMKKIILARWNADQAALKANPQSEETTNAVSNQSYHEEPEKPKVPIPRCPICIAEMKIPEERMATPCGHVFCAHCLFQSFEYSRRCPTCRLPVDVAPRIHEASIVQGIGDEYGEEGRLYILTQLIEEAGGVLEENTPVDGCGGTSSGEDADDSDGEWEDIVDSE</sequence>
<evidence type="ECO:0000259" key="10">
    <source>
        <dbReference type="PROSITE" id="PS50089"/>
    </source>
</evidence>
<keyword evidence="5" id="KW-0378">Hydrolase</keyword>